<dbReference type="EMBL" id="JAWXYG010000007">
    <property type="protein sequence ID" value="KAK4268009.1"/>
    <property type="molecule type" value="Genomic_DNA"/>
</dbReference>
<reference evidence="1" key="1">
    <citation type="submission" date="2023-10" db="EMBL/GenBank/DDBJ databases">
        <title>Chromosome-level genome of the transformable northern wattle, Acacia crassicarpa.</title>
        <authorList>
            <person name="Massaro I."/>
            <person name="Sinha N.R."/>
            <person name="Poethig S."/>
            <person name="Leichty A.R."/>
        </authorList>
    </citation>
    <scope>NUCLEOTIDE SEQUENCE</scope>
    <source>
        <strain evidence="1">Acra3RX</strain>
        <tissue evidence="1">Leaf</tissue>
    </source>
</reference>
<dbReference type="Proteomes" id="UP001293593">
    <property type="component" value="Unassembled WGS sequence"/>
</dbReference>
<comment type="caution">
    <text evidence="1">The sequence shown here is derived from an EMBL/GenBank/DDBJ whole genome shotgun (WGS) entry which is preliminary data.</text>
</comment>
<gene>
    <name evidence="1" type="ORF">QN277_024717</name>
</gene>
<dbReference type="AlphaFoldDB" id="A0AAE1K821"/>
<proteinExistence type="predicted"/>
<evidence type="ECO:0000313" key="1">
    <source>
        <dbReference type="EMBL" id="KAK4268009.1"/>
    </source>
</evidence>
<organism evidence="1 2">
    <name type="scientific">Acacia crassicarpa</name>
    <name type="common">northern wattle</name>
    <dbReference type="NCBI Taxonomy" id="499986"/>
    <lineage>
        <taxon>Eukaryota</taxon>
        <taxon>Viridiplantae</taxon>
        <taxon>Streptophyta</taxon>
        <taxon>Embryophyta</taxon>
        <taxon>Tracheophyta</taxon>
        <taxon>Spermatophyta</taxon>
        <taxon>Magnoliopsida</taxon>
        <taxon>eudicotyledons</taxon>
        <taxon>Gunneridae</taxon>
        <taxon>Pentapetalae</taxon>
        <taxon>rosids</taxon>
        <taxon>fabids</taxon>
        <taxon>Fabales</taxon>
        <taxon>Fabaceae</taxon>
        <taxon>Caesalpinioideae</taxon>
        <taxon>mimosoid clade</taxon>
        <taxon>Acacieae</taxon>
        <taxon>Acacia</taxon>
    </lineage>
</organism>
<protein>
    <submittedName>
        <fullName evidence="1">Uncharacterized protein</fullName>
    </submittedName>
</protein>
<evidence type="ECO:0000313" key="2">
    <source>
        <dbReference type="Proteomes" id="UP001293593"/>
    </source>
</evidence>
<keyword evidence="2" id="KW-1185">Reference proteome</keyword>
<sequence length="100" mass="11069">MFQKGASLSSAEIGELMITNRNSPSRAIKSVISALQTDGDGRGRGGKIVRQLGGRAVDVTEEIDRVLCGDGFHSVKDLRRVYGFFRLKNHQKSQPLLLRR</sequence>
<accession>A0AAE1K821</accession>
<name>A0AAE1K821_9FABA</name>